<gene>
    <name evidence="2" type="ORF">E5Z56_05445</name>
</gene>
<proteinExistence type="predicted"/>
<evidence type="ECO:0000259" key="1">
    <source>
        <dbReference type="Pfam" id="PF12728"/>
    </source>
</evidence>
<evidence type="ECO:0000313" key="2">
    <source>
        <dbReference type="EMBL" id="QCT06841.1"/>
    </source>
</evidence>
<dbReference type="EMBL" id="CP039381">
    <property type="protein sequence ID" value="QCT06841.1"/>
    <property type="molecule type" value="Genomic_DNA"/>
</dbReference>
<dbReference type="InterPro" id="IPR010093">
    <property type="entry name" value="SinI_DNA-bd"/>
</dbReference>
<feature type="domain" description="Helix-turn-helix" evidence="1">
    <location>
        <begin position="19"/>
        <end position="63"/>
    </location>
</feature>
<keyword evidence="3" id="KW-1185">Reference proteome</keyword>
<dbReference type="KEGG" id="ruj:E5Z56_05445"/>
<name>A0A4P8XUV5_9FIRM</name>
<sequence>MIMNNKKSKTLSEYPDVISPEEIKEILRISTSGVYHLLQAGTIKSIRVGKRYIIPKQSIIDFLSLD</sequence>
<dbReference type="Pfam" id="PF12728">
    <property type="entry name" value="HTH_17"/>
    <property type="match status" value="1"/>
</dbReference>
<dbReference type="AlphaFoldDB" id="A0A4P8XUV5"/>
<dbReference type="OrthoDB" id="1655135at2"/>
<organism evidence="2 3">
    <name type="scientific">Ruminococcus bovis</name>
    <dbReference type="NCBI Taxonomy" id="2564099"/>
    <lineage>
        <taxon>Bacteria</taxon>
        <taxon>Bacillati</taxon>
        <taxon>Bacillota</taxon>
        <taxon>Clostridia</taxon>
        <taxon>Eubacteriales</taxon>
        <taxon>Oscillospiraceae</taxon>
        <taxon>Ruminococcus</taxon>
    </lineage>
</organism>
<dbReference type="NCBIfam" id="TIGR01764">
    <property type="entry name" value="excise"/>
    <property type="match status" value="1"/>
</dbReference>
<evidence type="ECO:0000313" key="3">
    <source>
        <dbReference type="Proteomes" id="UP000301475"/>
    </source>
</evidence>
<accession>A0A4P8XUV5</accession>
<protein>
    <submittedName>
        <fullName evidence="2">Helix-turn-helix domain-containing protein</fullName>
    </submittedName>
</protein>
<dbReference type="GO" id="GO:0003677">
    <property type="term" value="F:DNA binding"/>
    <property type="evidence" value="ECO:0007669"/>
    <property type="project" value="InterPro"/>
</dbReference>
<dbReference type="InterPro" id="IPR041657">
    <property type="entry name" value="HTH_17"/>
</dbReference>
<reference evidence="2 3" key="1">
    <citation type="submission" date="2019-04" db="EMBL/GenBank/DDBJ databases">
        <authorList>
            <person name="Embree M."/>
            <person name="Gaffney J.R."/>
        </authorList>
    </citation>
    <scope>NUCLEOTIDE SEQUENCE [LARGE SCALE GENOMIC DNA]</scope>
    <source>
        <strain evidence="2 3">JE7A12</strain>
    </source>
</reference>
<dbReference type="Proteomes" id="UP000301475">
    <property type="component" value="Chromosome"/>
</dbReference>